<dbReference type="EMBL" id="CM047747">
    <property type="protein sequence ID" value="KAJ0017835.1"/>
    <property type="molecule type" value="Genomic_DNA"/>
</dbReference>
<organism evidence="1 2">
    <name type="scientific">Pistacia integerrima</name>
    <dbReference type="NCBI Taxonomy" id="434235"/>
    <lineage>
        <taxon>Eukaryota</taxon>
        <taxon>Viridiplantae</taxon>
        <taxon>Streptophyta</taxon>
        <taxon>Embryophyta</taxon>
        <taxon>Tracheophyta</taxon>
        <taxon>Spermatophyta</taxon>
        <taxon>Magnoliopsida</taxon>
        <taxon>eudicotyledons</taxon>
        <taxon>Gunneridae</taxon>
        <taxon>Pentapetalae</taxon>
        <taxon>rosids</taxon>
        <taxon>malvids</taxon>
        <taxon>Sapindales</taxon>
        <taxon>Anacardiaceae</taxon>
        <taxon>Pistacia</taxon>
    </lineage>
</organism>
<name>A0ACC0XK18_9ROSI</name>
<keyword evidence="2" id="KW-1185">Reference proteome</keyword>
<dbReference type="Proteomes" id="UP001163603">
    <property type="component" value="Chromosome 12"/>
</dbReference>
<protein>
    <submittedName>
        <fullName evidence="1">Uncharacterized protein</fullName>
    </submittedName>
</protein>
<evidence type="ECO:0000313" key="1">
    <source>
        <dbReference type="EMBL" id="KAJ0017835.1"/>
    </source>
</evidence>
<evidence type="ECO:0000313" key="2">
    <source>
        <dbReference type="Proteomes" id="UP001163603"/>
    </source>
</evidence>
<sequence>MKYVKSGVLNKEVKRKTQGSSSSHSEVLVTENNGRNKSKGQGQNGSDKSRSKSRSKYKNLECHYCGNFGTVKIGSDGLAKVIGKQSIRQRMIMVSGPTEEGYTGCGGLCHDRTRSWVTSFMKGLGVGSVLEVELHGIYFSRLVVKIHAVSEQEWAIRMKHAFRESNHAVDWLAHGATRTNRETLILR</sequence>
<reference evidence="2" key="1">
    <citation type="journal article" date="2023" name="G3 (Bethesda)">
        <title>Genome assembly and association tests identify interacting loci associated with vigor, precocity, and sex in interspecific pistachio rootstocks.</title>
        <authorList>
            <person name="Palmer W."/>
            <person name="Jacygrad E."/>
            <person name="Sagayaradj S."/>
            <person name="Cavanaugh K."/>
            <person name="Han R."/>
            <person name="Bertier L."/>
            <person name="Beede B."/>
            <person name="Kafkas S."/>
            <person name="Golino D."/>
            <person name="Preece J."/>
            <person name="Michelmore R."/>
        </authorList>
    </citation>
    <scope>NUCLEOTIDE SEQUENCE [LARGE SCALE GENOMIC DNA]</scope>
</reference>
<gene>
    <name evidence="1" type="ORF">Pint_10727</name>
</gene>
<accession>A0ACC0XK18</accession>
<comment type="caution">
    <text evidence="1">The sequence shown here is derived from an EMBL/GenBank/DDBJ whole genome shotgun (WGS) entry which is preliminary data.</text>
</comment>
<proteinExistence type="predicted"/>